<evidence type="ECO:0000313" key="1">
    <source>
        <dbReference type="EMBL" id="KAI4306179.1"/>
    </source>
</evidence>
<proteinExistence type="predicted"/>
<organism evidence="1 2">
    <name type="scientific">Bauhinia variegata</name>
    <name type="common">Purple orchid tree</name>
    <name type="synonym">Phanera variegata</name>
    <dbReference type="NCBI Taxonomy" id="167791"/>
    <lineage>
        <taxon>Eukaryota</taxon>
        <taxon>Viridiplantae</taxon>
        <taxon>Streptophyta</taxon>
        <taxon>Embryophyta</taxon>
        <taxon>Tracheophyta</taxon>
        <taxon>Spermatophyta</taxon>
        <taxon>Magnoliopsida</taxon>
        <taxon>eudicotyledons</taxon>
        <taxon>Gunneridae</taxon>
        <taxon>Pentapetalae</taxon>
        <taxon>rosids</taxon>
        <taxon>fabids</taxon>
        <taxon>Fabales</taxon>
        <taxon>Fabaceae</taxon>
        <taxon>Cercidoideae</taxon>
        <taxon>Cercideae</taxon>
        <taxon>Bauhiniinae</taxon>
        <taxon>Bauhinia</taxon>
    </lineage>
</organism>
<name>A0ACB9L9X4_BAUVA</name>
<protein>
    <submittedName>
        <fullName evidence="1">Uncharacterized protein</fullName>
    </submittedName>
</protein>
<dbReference type="Proteomes" id="UP000828941">
    <property type="component" value="Chromosome 12"/>
</dbReference>
<comment type="caution">
    <text evidence="1">The sequence shown here is derived from an EMBL/GenBank/DDBJ whole genome shotgun (WGS) entry which is preliminary data.</text>
</comment>
<reference evidence="1 2" key="1">
    <citation type="journal article" date="2022" name="DNA Res.">
        <title>Chromosomal-level genome assembly of the orchid tree Bauhinia variegata (Leguminosae; Cercidoideae) supports the allotetraploid origin hypothesis of Bauhinia.</title>
        <authorList>
            <person name="Zhong Y."/>
            <person name="Chen Y."/>
            <person name="Zheng D."/>
            <person name="Pang J."/>
            <person name="Liu Y."/>
            <person name="Luo S."/>
            <person name="Meng S."/>
            <person name="Qian L."/>
            <person name="Wei D."/>
            <person name="Dai S."/>
            <person name="Zhou R."/>
        </authorList>
    </citation>
    <scope>NUCLEOTIDE SEQUENCE [LARGE SCALE GENOMIC DNA]</scope>
    <source>
        <strain evidence="1">BV-YZ2020</strain>
    </source>
</reference>
<dbReference type="EMBL" id="CM039437">
    <property type="protein sequence ID" value="KAI4306179.1"/>
    <property type="molecule type" value="Genomic_DNA"/>
</dbReference>
<accession>A0ACB9L9X4</accession>
<sequence>MQRRTDCTGFLTRLVCLAILPFFVMVRTAGELPESESLFNFIRAIDPKNELNITWMGSALHPCLLHLNGIKCNSDATNVVEISLVNMNLSGILDTDSLCRLQKLKVVNLAKNFIRENIPDSILHCTRLMYLNLSSNQLSGRLPKALAKLKYLRELDISNNNLSGIILKQLGLRHQFSFSVVSSTRQKNSPREMFMEVDRDQPTSDPPSNNSTSNENNKPSNKLFKKYLPIIVGIGVFLLAVYFLGKTGAKLSSGRVLGKPSDLKIPKSPEKEVLKSHLDSPIKEPAAVITEEVEPKNNQELVFFVEKNERFTLEDLHRASADLRNESFSSNLYMVKINDNAHYAVKRFKNLQVSPEEFGQTMKQINKVKHRNILPLVGYRCTGEEKLIIYKYQSNGSLANLVEENIKGKRDFPWKLRLSIACGIARGLAFIYDKWSGKEIIPHGNLKLSNILLNDNNEPVISEYGLSKFLDPSRAFLFSSHGYTAPEKTMTEKGDVYSFGVILMILLTGKSVEVSGIDLPRWVKSMVREEWTGEVFDKKIEEAEYQWAFPVLNIALMGVSRFAENRPSMEEILEKIEEVMEEHEQQLHIGPPCCPNASHEDCCSLHKIIPDTWDSPGSNY</sequence>
<keyword evidence="2" id="KW-1185">Reference proteome</keyword>
<evidence type="ECO:0000313" key="2">
    <source>
        <dbReference type="Proteomes" id="UP000828941"/>
    </source>
</evidence>
<gene>
    <name evidence="1" type="ORF">L6164_029480</name>
</gene>